<dbReference type="SUPFAM" id="SSF88713">
    <property type="entry name" value="Glycoside hydrolase/deacetylase"/>
    <property type="match status" value="1"/>
</dbReference>
<dbReference type="EC" id="3.5.1.104" evidence="5"/>
<dbReference type="GO" id="GO:0016810">
    <property type="term" value="F:hydrolase activity, acting on carbon-nitrogen (but not peptide) bonds"/>
    <property type="evidence" value="ECO:0007669"/>
    <property type="project" value="InterPro"/>
</dbReference>
<dbReference type="PROSITE" id="PS51677">
    <property type="entry name" value="NODB"/>
    <property type="match status" value="1"/>
</dbReference>
<feature type="region of interest" description="Disordered" evidence="3">
    <location>
        <begin position="257"/>
        <end position="282"/>
    </location>
</feature>
<dbReference type="InterPro" id="IPR002509">
    <property type="entry name" value="NODB_dom"/>
</dbReference>
<dbReference type="InterPro" id="IPR011330">
    <property type="entry name" value="Glyco_hydro/deAcase_b/a-brl"/>
</dbReference>
<dbReference type="GO" id="GO:0016020">
    <property type="term" value="C:membrane"/>
    <property type="evidence" value="ECO:0007669"/>
    <property type="project" value="TreeGrafter"/>
</dbReference>
<accession>A0A4P6Q398</accession>
<evidence type="ECO:0000259" key="4">
    <source>
        <dbReference type="PROSITE" id="PS51677"/>
    </source>
</evidence>
<keyword evidence="6" id="KW-1185">Reference proteome</keyword>
<dbReference type="PANTHER" id="PTHR10587:SF133">
    <property type="entry name" value="CHITIN DEACETYLASE 1-RELATED"/>
    <property type="match status" value="1"/>
</dbReference>
<sequence length="501" mass="52455">MSPSPSGSEPAPRRLRPPGGIRSLIGAAALAAATGCNALALPAPPPTEFTSFAAENVTGLGESRVGGLGGDGLTVRASVPEIPDALPLTDRLTAIVEQEAADFRDALPRAERLEVDWELTAAGKGVVGVRLTRTETDHRGSHDAYSTYYYDTRTGRTAYSTELLAGDSELRELNRRVAAELKGTAAEAAGLYPGFRLYDSIGFNHDGGLVAEFDAGRAAPVGQGRIAAAVPAGDARPLLSELGERVLAASRMDPRAFSVESPPAQDPPADPRVPGSRPGGGDHACGVETNCVALTFDDGPAGPTDEVLDVLAEYDAEATFFLSGHAIRSRPALLGRAWSQGHGIGNHGDTHESFPQLSRAELDAELTTVDALIRRETGTEVDILRPPFGHTDGTVAEVAAEHGQAQIVWDTDSRDWTGISAEEIVANVVARTPPNGLVLMHDTEKHTAAALPAILEHFAAQGYALVTVSDLLGGTEAGELYYSMDPAANDVCIQLNGCPLG</sequence>
<keyword evidence="1" id="KW-0479">Metal-binding</keyword>
<dbReference type="GO" id="GO:0046872">
    <property type="term" value="F:metal ion binding"/>
    <property type="evidence" value="ECO:0007669"/>
    <property type="project" value="UniProtKB-KW"/>
</dbReference>
<dbReference type="Gene3D" id="3.20.20.370">
    <property type="entry name" value="Glycoside hydrolase/deacetylase"/>
    <property type="match status" value="1"/>
</dbReference>
<dbReference type="CDD" id="cd10917">
    <property type="entry name" value="CE4_NodB_like_6s_7s"/>
    <property type="match status" value="1"/>
</dbReference>
<dbReference type="InterPro" id="IPR050248">
    <property type="entry name" value="Polysacc_deacetylase_ArnD"/>
</dbReference>
<dbReference type="PANTHER" id="PTHR10587">
    <property type="entry name" value="GLYCOSYL TRANSFERASE-RELATED"/>
    <property type="match status" value="1"/>
</dbReference>
<evidence type="ECO:0000256" key="2">
    <source>
        <dbReference type="ARBA" id="ARBA00022801"/>
    </source>
</evidence>
<dbReference type="KEGG" id="strr:EKD16_16885"/>
<gene>
    <name evidence="5" type="primary">pgdA4</name>
    <name evidence="5" type="ORF">EKD16_16885</name>
</gene>
<reference evidence="5 6" key="1">
    <citation type="submission" date="2019-02" db="EMBL/GenBank/DDBJ databases">
        <authorList>
            <person name="Khodamoradi S."/>
            <person name="Hahnke R.L."/>
            <person name="Kaempfer P."/>
            <person name="Schumann P."/>
            <person name="Rohde M."/>
            <person name="Steinert M."/>
            <person name="Luzhetskyy A."/>
            <person name="Wink J."/>
            <person name="Ruckert C."/>
        </authorList>
    </citation>
    <scope>NUCLEOTIDE SEQUENCE [LARGE SCALE GENOMIC DNA]</scope>
    <source>
        <strain evidence="5 6">M2</strain>
    </source>
</reference>
<proteinExistence type="predicted"/>
<evidence type="ECO:0000256" key="3">
    <source>
        <dbReference type="SAM" id="MobiDB-lite"/>
    </source>
</evidence>
<organism evidence="5 6">
    <name type="scientific">Streptomonospora litoralis</name>
    <dbReference type="NCBI Taxonomy" id="2498135"/>
    <lineage>
        <taxon>Bacteria</taxon>
        <taxon>Bacillati</taxon>
        <taxon>Actinomycetota</taxon>
        <taxon>Actinomycetes</taxon>
        <taxon>Streptosporangiales</taxon>
        <taxon>Nocardiopsidaceae</taxon>
        <taxon>Streptomonospora</taxon>
    </lineage>
</organism>
<protein>
    <submittedName>
        <fullName evidence="5">Peptidoglycan-N-acetylglucosamine deacetylase</fullName>
        <ecNumber evidence="5">3.5.1.104</ecNumber>
    </submittedName>
</protein>
<evidence type="ECO:0000256" key="1">
    <source>
        <dbReference type="ARBA" id="ARBA00022723"/>
    </source>
</evidence>
<keyword evidence="2 5" id="KW-0378">Hydrolase</keyword>
<dbReference type="Proteomes" id="UP000292235">
    <property type="component" value="Chromosome"/>
</dbReference>
<dbReference type="Pfam" id="PF01522">
    <property type="entry name" value="Polysacc_deac_1"/>
    <property type="match status" value="1"/>
</dbReference>
<dbReference type="RefSeq" id="WP_131099200.1">
    <property type="nucleotide sequence ID" value="NZ_CP036455.1"/>
</dbReference>
<feature type="domain" description="NodB homology" evidence="4">
    <location>
        <begin position="290"/>
        <end position="466"/>
    </location>
</feature>
<dbReference type="OrthoDB" id="9763050at2"/>
<evidence type="ECO:0000313" key="6">
    <source>
        <dbReference type="Proteomes" id="UP000292235"/>
    </source>
</evidence>
<name>A0A4P6Q398_9ACTN</name>
<dbReference type="EMBL" id="CP036455">
    <property type="protein sequence ID" value="QBI55146.1"/>
    <property type="molecule type" value="Genomic_DNA"/>
</dbReference>
<dbReference type="AlphaFoldDB" id="A0A4P6Q398"/>
<dbReference type="GO" id="GO:0005975">
    <property type="term" value="P:carbohydrate metabolic process"/>
    <property type="evidence" value="ECO:0007669"/>
    <property type="project" value="InterPro"/>
</dbReference>
<evidence type="ECO:0000313" key="5">
    <source>
        <dbReference type="EMBL" id="QBI55146.1"/>
    </source>
</evidence>